<keyword evidence="1" id="KW-0812">Transmembrane</keyword>
<protein>
    <submittedName>
        <fullName evidence="2">Putative secreted peptide</fullName>
    </submittedName>
</protein>
<dbReference type="AlphaFoldDB" id="A0A2M3ZV17"/>
<evidence type="ECO:0000256" key="1">
    <source>
        <dbReference type="SAM" id="Phobius"/>
    </source>
</evidence>
<sequence>MFSRVVFYFFLFLRCRFALFFCLFCLRFIYLSTPFRLQSFDHSSLVSGLLVFEFPVCTAVGFTLRNRCYTMFYQTTCCNHIESMYSIFIFLCVFQFG</sequence>
<proteinExistence type="predicted"/>
<organism evidence="2">
    <name type="scientific">Anopheles braziliensis</name>
    <dbReference type="NCBI Taxonomy" id="58242"/>
    <lineage>
        <taxon>Eukaryota</taxon>
        <taxon>Metazoa</taxon>
        <taxon>Ecdysozoa</taxon>
        <taxon>Arthropoda</taxon>
        <taxon>Hexapoda</taxon>
        <taxon>Insecta</taxon>
        <taxon>Pterygota</taxon>
        <taxon>Neoptera</taxon>
        <taxon>Endopterygota</taxon>
        <taxon>Diptera</taxon>
        <taxon>Nematocera</taxon>
        <taxon>Culicoidea</taxon>
        <taxon>Culicidae</taxon>
        <taxon>Anophelinae</taxon>
        <taxon>Anopheles</taxon>
    </lineage>
</organism>
<evidence type="ECO:0000313" key="2">
    <source>
        <dbReference type="EMBL" id="MBW32396.1"/>
    </source>
</evidence>
<reference evidence="2" key="1">
    <citation type="submission" date="2018-01" db="EMBL/GenBank/DDBJ databases">
        <title>An insight into the sialome of Amazonian anophelines.</title>
        <authorList>
            <person name="Ribeiro J.M."/>
            <person name="Scarpassa V."/>
            <person name="Calvo E."/>
        </authorList>
    </citation>
    <scope>NUCLEOTIDE SEQUENCE</scope>
    <source>
        <tissue evidence="2">Salivary glands</tissue>
    </source>
</reference>
<keyword evidence="1" id="KW-0472">Membrane</keyword>
<feature type="transmembrane region" description="Helical" evidence="1">
    <location>
        <begin position="42"/>
        <end position="64"/>
    </location>
</feature>
<dbReference type="EMBL" id="GGFM01011645">
    <property type="protein sequence ID" value="MBW32396.1"/>
    <property type="molecule type" value="Transcribed_RNA"/>
</dbReference>
<accession>A0A2M3ZV17</accession>
<feature type="transmembrane region" description="Helical" evidence="1">
    <location>
        <begin position="7"/>
        <end position="30"/>
    </location>
</feature>
<name>A0A2M3ZV17_9DIPT</name>
<keyword evidence="1" id="KW-1133">Transmembrane helix</keyword>